<dbReference type="EMBL" id="MFLZ01000017">
    <property type="protein sequence ID" value="OGG79856.1"/>
    <property type="molecule type" value="Genomic_DNA"/>
</dbReference>
<dbReference type="Gene3D" id="3.40.630.30">
    <property type="match status" value="1"/>
</dbReference>
<comment type="caution">
    <text evidence="4">The sequence shown here is derived from an EMBL/GenBank/DDBJ whole genome shotgun (WGS) entry which is preliminary data.</text>
</comment>
<gene>
    <name evidence="4" type="ORF">A3A39_04700</name>
</gene>
<feature type="domain" description="N-acetyltransferase" evidence="3">
    <location>
        <begin position="2"/>
        <end position="142"/>
    </location>
</feature>
<dbReference type="InterPro" id="IPR000182">
    <property type="entry name" value="GNAT_dom"/>
</dbReference>
<name>A0A1F6F1W2_9BACT</name>
<dbReference type="Proteomes" id="UP000177372">
    <property type="component" value="Unassembled WGS sequence"/>
</dbReference>
<dbReference type="InterPro" id="IPR016181">
    <property type="entry name" value="Acyl_CoA_acyltransferase"/>
</dbReference>
<organism evidence="4 5">
    <name type="scientific">Candidatus Kaiserbacteria bacterium RIFCSPLOWO2_01_FULL_54_13</name>
    <dbReference type="NCBI Taxonomy" id="1798512"/>
    <lineage>
        <taxon>Bacteria</taxon>
        <taxon>Candidatus Kaiseribacteriota</taxon>
    </lineage>
</organism>
<dbReference type="Pfam" id="PF00583">
    <property type="entry name" value="Acetyltransf_1"/>
    <property type="match status" value="1"/>
</dbReference>
<dbReference type="PANTHER" id="PTHR43877">
    <property type="entry name" value="AMINOALKYLPHOSPHONATE N-ACETYLTRANSFERASE-RELATED-RELATED"/>
    <property type="match status" value="1"/>
</dbReference>
<evidence type="ECO:0000256" key="2">
    <source>
        <dbReference type="ARBA" id="ARBA00023315"/>
    </source>
</evidence>
<dbReference type="SUPFAM" id="SSF55729">
    <property type="entry name" value="Acyl-CoA N-acyltransferases (Nat)"/>
    <property type="match status" value="1"/>
</dbReference>
<evidence type="ECO:0000313" key="4">
    <source>
        <dbReference type="EMBL" id="OGG79856.1"/>
    </source>
</evidence>
<reference evidence="4 5" key="1">
    <citation type="journal article" date="2016" name="Nat. Commun.">
        <title>Thousands of microbial genomes shed light on interconnected biogeochemical processes in an aquifer system.</title>
        <authorList>
            <person name="Anantharaman K."/>
            <person name="Brown C.T."/>
            <person name="Hug L.A."/>
            <person name="Sharon I."/>
            <person name="Castelle C.J."/>
            <person name="Probst A.J."/>
            <person name="Thomas B.C."/>
            <person name="Singh A."/>
            <person name="Wilkins M.J."/>
            <person name="Karaoz U."/>
            <person name="Brodie E.L."/>
            <person name="Williams K.H."/>
            <person name="Hubbard S.S."/>
            <person name="Banfield J.F."/>
        </authorList>
    </citation>
    <scope>NUCLEOTIDE SEQUENCE [LARGE SCALE GENOMIC DNA]</scope>
</reference>
<proteinExistence type="predicted"/>
<keyword evidence="1" id="KW-0808">Transferase</keyword>
<evidence type="ECO:0000313" key="5">
    <source>
        <dbReference type="Proteomes" id="UP000177372"/>
    </source>
</evidence>
<dbReference type="CDD" id="cd04301">
    <property type="entry name" value="NAT_SF"/>
    <property type="match status" value="1"/>
</dbReference>
<keyword evidence="2" id="KW-0012">Acyltransferase</keyword>
<protein>
    <recommendedName>
        <fullName evidence="3">N-acetyltransferase domain-containing protein</fullName>
    </recommendedName>
</protein>
<evidence type="ECO:0000259" key="3">
    <source>
        <dbReference type="PROSITE" id="PS51186"/>
    </source>
</evidence>
<dbReference type="AlphaFoldDB" id="A0A1F6F1W2"/>
<sequence>MAEIVQLTAVNEKTCKEINALLPQLSDARTSLGLLQATAASPTAELWVVTEAGKIVGMATLVLMMRVAGMSSRIEDFVVDEAYRGKGLGKMLCGKLVERAKARGAYSIHLTSRPDRVAANALYKKLGFEQRNTNAYRLQLKR</sequence>
<dbReference type="PROSITE" id="PS51186">
    <property type="entry name" value="GNAT"/>
    <property type="match status" value="1"/>
</dbReference>
<accession>A0A1F6F1W2</accession>
<dbReference type="InterPro" id="IPR050832">
    <property type="entry name" value="Bact_Acetyltransf"/>
</dbReference>
<evidence type="ECO:0000256" key="1">
    <source>
        <dbReference type="ARBA" id="ARBA00022679"/>
    </source>
</evidence>
<dbReference type="GO" id="GO:0016747">
    <property type="term" value="F:acyltransferase activity, transferring groups other than amino-acyl groups"/>
    <property type="evidence" value="ECO:0007669"/>
    <property type="project" value="InterPro"/>
</dbReference>
<dbReference type="STRING" id="1798512.A3A39_04700"/>